<organism evidence="9 10">
    <name type="scientific">Thalassorhabdus alkalitolerans</name>
    <dbReference type="NCBI Taxonomy" id="2282697"/>
    <lineage>
        <taxon>Bacteria</taxon>
        <taxon>Bacillati</taxon>
        <taxon>Bacillota</taxon>
        <taxon>Bacilli</taxon>
        <taxon>Bacillales</taxon>
        <taxon>Bacillaceae</taxon>
        <taxon>Thalassorhabdus</taxon>
    </lineage>
</organism>
<feature type="transmembrane region" description="Helical" evidence="8">
    <location>
        <begin position="9"/>
        <end position="41"/>
    </location>
</feature>
<sequence length="247" mass="27018">MLNKVGLELLFVFVIVVIGGFIQGASGFGFGLVAMGFLPLFLTLKESTLIVIALLFVASLSIVRKMYQYIELKGLLLIILPAMAGRVFSFFILTAYGDMDVLKQVLGFFLIGMVIYLLLKKKASPSAEMKLVTPLVLGFLGGFIGGIFAVGGPFFVFYFLMLYQDKYKYNANLQVTVVITSLFTLLLHGLNGDFDVSLFGYILAGILGVFLGTALGLKWFENLPAAFIKNLAMIMVLLAAINLILFS</sequence>
<name>A0ABW0YSF6_9BACI</name>
<dbReference type="Pfam" id="PF01925">
    <property type="entry name" value="TauE"/>
    <property type="match status" value="1"/>
</dbReference>
<feature type="transmembrane region" description="Helical" evidence="8">
    <location>
        <begin position="173"/>
        <end position="191"/>
    </location>
</feature>
<feature type="transmembrane region" description="Helical" evidence="8">
    <location>
        <begin position="226"/>
        <end position="246"/>
    </location>
</feature>
<evidence type="ECO:0000256" key="5">
    <source>
        <dbReference type="ARBA" id="ARBA00022692"/>
    </source>
</evidence>
<keyword evidence="6 8" id="KW-1133">Transmembrane helix</keyword>
<feature type="transmembrane region" description="Helical" evidence="8">
    <location>
        <begin position="47"/>
        <end position="63"/>
    </location>
</feature>
<feature type="transmembrane region" description="Helical" evidence="8">
    <location>
        <begin position="131"/>
        <end position="161"/>
    </location>
</feature>
<dbReference type="RefSeq" id="WP_385943572.1">
    <property type="nucleotide sequence ID" value="NZ_JBHSPG010000009.1"/>
</dbReference>
<evidence type="ECO:0000256" key="8">
    <source>
        <dbReference type="RuleBase" id="RU363041"/>
    </source>
</evidence>
<evidence type="ECO:0000313" key="9">
    <source>
        <dbReference type="EMBL" id="MFC5713677.1"/>
    </source>
</evidence>
<keyword evidence="7 8" id="KW-0472">Membrane</keyword>
<feature type="transmembrane region" description="Helical" evidence="8">
    <location>
        <begin position="101"/>
        <end position="119"/>
    </location>
</feature>
<dbReference type="EMBL" id="JBHSOZ010000005">
    <property type="protein sequence ID" value="MFC5713677.1"/>
    <property type="molecule type" value="Genomic_DNA"/>
</dbReference>
<dbReference type="PANTHER" id="PTHR30269">
    <property type="entry name" value="TRANSMEMBRANE PROTEIN YFCA"/>
    <property type="match status" value="1"/>
</dbReference>
<evidence type="ECO:0000256" key="3">
    <source>
        <dbReference type="ARBA" id="ARBA00022448"/>
    </source>
</evidence>
<reference evidence="10" key="1">
    <citation type="journal article" date="2019" name="Int. J. Syst. Evol. Microbiol.">
        <title>The Global Catalogue of Microorganisms (GCM) 10K type strain sequencing project: providing services to taxonomists for standard genome sequencing and annotation.</title>
        <authorList>
            <consortium name="The Broad Institute Genomics Platform"/>
            <consortium name="The Broad Institute Genome Sequencing Center for Infectious Disease"/>
            <person name="Wu L."/>
            <person name="Ma J."/>
        </authorList>
    </citation>
    <scope>NUCLEOTIDE SEQUENCE [LARGE SCALE GENOMIC DNA]</scope>
    <source>
        <strain evidence="10">CECT 7184</strain>
    </source>
</reference>
<evidence type="ECO:0000256" key="7">
    <source>
        <dbReference type="ARBA" id="ARBA00023136"/>
    </source>
</evidence>
<keyword evidence="4 8" id="KW-1003">Cell membrane</keyword>
<comment type="subcellular location">
    <subcellularLocation>
        <location evidence="1 8">Cell membrane</location>
        <topology evidence="1 8">Multi-pass membrane protein</topology>
    </subcellularLocation>
</comment>
<comment type="similarity">
    <text evidence="2 8">Belongs to the 4-toluene sulfonate uptake permease (TSUP) (TC 2.A.102) family.</text>
</comment>
<gene>
    <name evidence="9" type="ORF">ACFPU1_12875</name>
</gene>
<evidence type="ECO:0000256" key="1">
    <source>
        <dbReference type="ARBA" id="ARBA00004651"/>
    </source>
</evidence>
<keyword evidence="3" id="KW-0813">Transport</keyword>
<evidence type="ECO:0000256" key="2">
    <source>
        <dbReference type="ARBA" id="ARBA00009142"/>
    </source>
</evidence>
<feature type="transmembrane region" description="Helical" evidence="8">
    <location>
        <begin position="75"/>
        <end position="95"/>
    </location>
</feature>
<dbReference type="Proteomes" id="UP001596142">
    <property type="component" value="Unassembled WGS sequence"/>
</dbReference>
<protein>
    <recommendedName>
        <fullName evidence="8">Probable membrane transporter protein</fullName>
    </recommendedName>
</protein>
<dbReference type="PANTHER" id="PTHR30269:SF37">
    <property type="entry name" value="MEMBRANE TRANSPORTER PROTEIN"/>
    <property type="match status" value="1"/>
</dbReference>
<keyword evidence="10" id="KW-1185">Reference proteome</keyword>
<dbReference type="InterPro" id="IPR052017">
    <property type="entry name" value="TSUP"/>
</dbReference>
<evidence type="ECO:0000256" key="6">
    <source>
        <dbReference type="ARBA" id="ARBA00022989"/>
    </source>
</evidence>
<keyword evidence="5 8" id="KW-0812">Transmembrane</keyword>
<comment type="caution">
    <text evidence="9">The sequence shown here is derived from an EMBL/GenBank/DDBJ whole genome shotgun (WGS) entry which is preliminary data.</text>
</comment>
<feature type="transmembrane region" description="Helical" evidence="8">
    <location>
        <begin position="198"/>
        <end position="220"/>
    </location>
</feature>
<proteinExistence type="inferred from homology"/>
<dbReference type="InterPro" id="IPR002781">
    <property type="entry name" value="TM_pro_TauE-like"/>
</dbReference>
<accession>A0ABW0YSF6</accession>
<evidence type="ECO:0000256" key="4">
    <source>
        <dbReference type="ARBA" id="ARBA00022475"/>
    </source>
</evidence>
<evidence type="ECO:0000313" key="10">
    <source>
        <dbReference type="Proteomes" id="UP001596142"/>
    </source>
</evidence>